<dbReference type="PANTHER" id="PTHR38011:SF11">
    <property type="entry name" value="2,5-DIAMINO-6-RIBOSYLAMINO-4(3H)-PYRIMIDINONE 5'-PHOSPHATE REDUCTASE"/>
    <property type="match status" value="1"/>
</dbReference>
<dbReference type="GO" id="GO:0009231">
    <property type="term" value="P:riboflavin biosynthetic process"/>
    <property type="evidence" value="ECO:0007669"/>
    <property type="project" value="InterPro"/>
</dbReference>
<accession>A0A367GQG1</accession>
<dbReference type="GO" id="GO:0008703">
    <property type="term" value="F:5-amino-6-(5-phosphoribosylamino)uracil reductase activity"/>
    <property type="evidence" value="ECO:0007669"/>
    <property type="project" value="InterPro"/>
</dbReference>
<dbReference type="InterPro" id="IPR002734">
    <property type="entry name" value="RibDG_C"/>
</dbReference>
<dbReference type="InterPro" id="IPR050765">
    <property type="entry name" value="Riboflavin_Biosynth_HTPR"/>
</dbReference>
<dbReference type="AlphaFoldDB" id="A0A367GQG1"/>
<dbReference type="InterPro" id="IPR024072">
    <property type="entry name" value="DHFR-like_dom_sf"/>
</dbReference>
<dbReference type="RefSeq" id="WP_114004604.1">
    <property type="nucleotide sequence ID" value="NZ_QGDC01000003.1"/>
</dbReference>
<feature type="domain" description="Bacterial bifunctional deaminase-reductase C-terminal" evidence="1">
    <location>
        <begin position="2"/>
        <end position="179"/>
    </location>
</feature>
<sequence>MRKLIVQEWLSADGYAADEKGSTDFFGPSEDHVRSDKDIVTKLDAIDTILMGANTYRMFVEFWPTEKSENEIVSEPLNATNKIVFSNSLDSVEWGKWNNATLHKGDAVEAVKKLKQQNGKDLILWGSLSLFRPLLDAGLVDEISIGVVPVILGKGLRLFGESGQITLESMSVKTYDNGITQINYAVKK</sequence>
<protein>
    <submittedName>
        <fullName evidence="2">Reductase</fullName>
    </submittedName>
</protein>
<dbReference type="OrthoDB" id="195113at2"/>
<proteinExistence type="predicted"/>
<gene>
    <name evidence="2" type="ORF">DJ568_07325</name>
</gene>
<dbReference type="Pfam" id="PF01872">
    <property type="entry name" value="RibD_C"/>
    <property type="match status" value="1"/>
</dbReference>
<dbReference type="PANTHER" id="PTHR38011">
    <property type="entry name" value="DIHYDROFOLATE REDUCTASE FAMILY PROTEIN (AFU_ORTHOLOGUE AFUA_8G06820)"/>
    <property type="match status" value="1"/>
</dbReference>
<dbReference type="Gene3D" id="3.40.430.10">
    <property type="entry name" value="Dihydrofolate Reductase, subunit A"/>
    <property type="match status" value="1"/>
</dbReference>
<evidence type="ECO:0000313" key="3">
    <source>
        <dbReference type="Proteomes" id="UP000253209"/>
    </source>
</evidence>
<keyword evidence="3" id="KW-1185">Reference proteome</keyword>
<organism evidence="2 3">
    <name type="scientific">Mucilaginibacter hurinus</name>
    <dbReference type="NCBI Taxonomy" id="2201324"/>
    <lineage>
        <taxon>Bacteria</taxon>
        <taxon>Pseudomonadati</taxon>
        <taxon>Bacteroidota</taxon>
        <taxon>Sphingobacteriia</taxon>
        <taxon>Sphingobacteriales</taxon>
        <taxon>Sphingobacteriaceae</taxon>
        <taxon>Mucilaginibacter</taxon>
    </lineage>
</organism>
<dbReference type="EMBL" id="QGDC01000003">
    <property type="protein sequence ID" value="RCH55689.1"/>
    <property type="molecule type" value="Genomic_DNA"/>
</dbReference>
<evidence type="ECO:0000313" key="2">
    <source>
        <dbReference type="EMBL" id="RCH55689.1"/>
    </source>
</evidence>
<name>A0A367GQG1_9SPHI</name>
<evidence type="ECO:0000259" key="1">
    <source>
        <dbReference type="Pfam" id="PF01872"/>
    </source>
</evidence>
<comment type="caution">
    <text evidence="2">The sequence shown here is derived from an EMBL/GenBank/DDBJ whole genome shotgun (WGS) entry which is preliminary data.</text>
</comment>
<dbReference type="Proteomes" id="UP000253209">
    <property type="component" value="Unassembled WGS sequence"/>
</dbReference>
<dbReference type="SUPFAM" id="SSF53597">
    <property type="entry name" value="Dihydrofolate reductase-like"/>
    <property type="match status" value="1"/>
</dbReference>
<reference evidence="2 3" key="1">
    <citation type="submission" date="2018-05" db="EMBL/GenBank/DDBJ databases">
        <title>Mucilaginibacter hurinus sp. nov., isolated from briquette warehouse soil.</title>
        <authorList>
            <person name="Choi L."/>
        </authorList>
    </citation>
    <scope>NUCLEOTIDE SEQUENCE [LARGE SCALE GENOMIC DNA]</scope>
    <source>
        <strain evidence="2 3">ZR32</strain>
    </source>
</reference>